<gene>
    <name evidence="1" type="ORF">E7215_03660</name>
</gene>
<dbReference type="Proteomes" id="UP000768462">
    <property type="component" value="Unassembled WGS sequence"/>
</dbReference>
<name>A0A927W8Q0_9CLOT</name>
<dbReference type="EMBL" id="SVCM01000042">
    <property type="protein sequence ID" value="MBE6059257.1"/>
    <property type="molecule type" value="Genomic_DNA"/>
</dbReference>
<sequence>MYSFVVLIIIIIIGFLVCKRNYKNRANHINGNLLEYCYHIVVEFEKLDFEQRGKFKDSLTQKESDLFDGIITRSMTLGKNLNILQSHMFNLESIMKKIKAQKTNIMQ</sequence>
<evidence type="ECO:0000313" key="1">
    <source>
        <dbReference type="EMBL" id="MBE6059257.1"/>
    </source>
</evidence>
<protein>
    <submittedName>
        <fullName evidence="1">Uncharacterized protein</fullName>
    </submittedName>
</protein>
<comment type="caution">
    <text evidence="1">The sequence shown here is derived from an EMBL/GenBank/DDBJ whole genome shotgun (WGS) entry which is preliminary data.</text>
</comment>
<proteinExistence type="predicted"/>
<dbReference type="AlphaFoldDB" id="A0A927W8Q0"/>
<organism evidence="1 2">
    <name type="scientific">Clostridium sulfidigenes</name>
    <dbReference type="NCBI Taxonomy" id="318464"/>
    <lineage>
        <taxon>Bacteria</taxon>
        <taxon>Bacillati</taxon>
        <taxon>Bacillota</taxon>
        <taxon>Clostridia</taxon>
        <taxon>Eubacteriales</taxon>
        <taxon>Clostridiaceae</taxon>
        <taxon>Clostridium</taxon>
    </lineage>
</organism>
<evidence type="ECO:0000313" key="2">
    <source>
        <dbReference type="Proteomes" id="UP000768462"/>
    </source>
</evidence>
<accession>A0A927W8Q0</accession>
<reference evidence="1" key="1">
    <citation type="submission" date="2019-04" db="EMBL/GenBank/DDBJ databases">
        <title>Evolution of Biomass-Degrading Anaerobic Consortia Revealed by Metagenomics.</title>
        <authorList>
            <person name="Peng X."/>
        </authorList>
    </citation>
    <scope>NUCLEOTIDE SEQUENCE</scope>
    <source>
        <strain evidence="1">SIG254</strain>
    </source>
</reference>